<organism evidence="7 8">
    <name type="scientific">Ectocarpus siliculosus</name>
    <name type="common">Brown alga</name>
    <name type="synonym">Conferva siliculosa</name>
    <dbReference type="NCBI Taxonomy" id="2880"/>
    <lineage>
        <taxon>Eukaryota</taxon>
        <taxon>Sar</taxon>
        <taxon>Stramenopiles</taxon>
        <taxon>Ochrophyta</taxon>
        <taxon>PX clade</taxon>
        <taxon>Phaeophyceae</taxon>
        <taxon>Ectocarpales</taxon>
        <taxon>Ectocarpaceae</taxon>
        <taxon>Ectocarpus</taxon>
    </lineage>
</organism>
<accession>D8LHH3</accession>
<dbReference type="CDD" id="cd02909">
    <property type="entry name" value="cupin_pirin_N"/>
    <property type="match status" value="1"/>
</dbReference>
<protein>
    <recommendedName>
        <fullName evidence="9">Pirin-like protein</fullName>
    </recommendedName>
</protein>
<evidence type="ECO:0000313" key="8">
    <source>
        <dbReference type="Proteomes" id="UP000002630"/>
    </source>
</evidence>
<evidence type="ECO:0000259" key="5">
    <source>
        <dbReference type="Pfam" id="PF02678"/>
    </source>
</evidence>
<dbReference type="SUPFAM" id="SSF51182">
    <property type="entry name" value="RmlC-like cupins"/>
    <property type="match status" value="1"/>
</dbReference>
<comment type="similarity">
    <text evidence="1 2">Belongs to the pirin family.</text>
</comment>
<feature type="domain" description="Pirin C-terminal" evidence="6">
    <location>
        <begin position="327"/>
        <end position="443"/>
    </location>
</feature>
<dbReference type="Pfam" id="PF05726">
    <property type="entry name" value="Pirin_C"/>
    <property type="match status" value="1"/>
</dbReference>
<dbReference type="Pfam" id="PF02678">
    <property type="entry name" value="Pirin"/>
    <property type="match status" value="1"/>
</dbReference>
<sequence>MCGVLVLAATSRALVTSLQASSHPRSWSSSVRTHGGGRNSAKGISCLRTSAFGGSELPATVMQGGAAGRQQQRGRHSDSGVGGLEAAVSDVFPRFKRRRKAAAEEKTPPLYRSVKTTMRPLRLPAWPVQNGLIYTALDFLRLRKLALHLEDLWGGRVGVLQPPNQVESDPFIMLVHHRHTFWPLDPFRPISNMFVPEGFPAHPHRGFQTVTYVMRGGMVHRDSMGLKQRYGANAVQWMSAGRGILHEEMWDIKDKWEKADMELYQIWVNLPSSLKMTRPRIQLAGEGTGSPLPVAKPSKGTEVIVVAGELCNETSPVETMQPLSMLHVKMEVGAEPWAHHVPWGHHCLIYVRRGDLTIVPTEEGYYEGDEDREPQLVSTATAVSLEDDGDYARFENRGKEDLDFMLIEAEPTRESIATRGSMVMNTEKECDKAYRDFSEGFFGVPWDNRLNDDEWRELEQAPGRGGGGGTRARVCPA</sequence>
<feature type="region of interest" description="Disordered" evidence="3">
    <location>
        <begin position="18"/>
        <end position="40"/>
    </location>
</feature>
<dbReference type="Proteomes" id="UP000002630">
    <property type="component" value="Linkage Group LG23"/>
</dbReference>
<feature type="chain" id="PRO_5003117205" description="Pirin-like protein" evidence="4">
    <location>
        <begin position="21"/>
        <end position="477"/>
    </location>
</feature>
<reference evidence="7 8" key="1">
    <citation type="journal article" date="2010" name="Nature">
        <title>The Ectocarpus genome and the independent evolution of multicellularity in brown algae.</title>
        <authorList>
            <person name="Cock J.M."/>
            <person name="Sterck L."/>
            <person name="Rouze P."/>
            <person name="Scornet D."/>
            <person name="Allen A.E."/>
            <person name="Amoutzias G."/>
            <person name="Anthouard V."/>
            <person name="Artiguenave F."/>
            <person name="Aury J.M."/>
            <person name="Badger J.H."/>
            <person name="Beszteri B."/>
            <person name="Billiau K."/>
            <person name="Bonnet E."/>
            <person name="Bothwell J.H."/>
            <person name="Bowler C."/>
            <person name="Boyen C."/>
            <person name="Brownlee C."/>
            <person name="Carrano C.J."/>
            <person name="Charrier B."/>
            <person name="Cho G.Y."/>
            <person name="Coelho S.M."/>
            <person name="Collen J."/>
            <person name="Corre E."/>
            <person name="Da Silva C."/>
            <person name="Delage L."/>
            <person name="Delaroque N."/>
            <person name="Dittami S.M."/>
            <person name="Doulbeau S."/>
            <person name="Elias M."/>
            <person name="Farnham G."/>
            <person name="Gachon C.M."/>
            <person name="Gschloessl B."/>
            <person name="Heesch S."/>
            <person name="Jabbari K."/>
            <person name="Jubin C."/>
            <person name="Kawai H."/>
            <person name="Kimura K."/>
            <person name="Kloareg B."/>
            <person name="Kupper F.C."/>
            <person name="Lang D."/>
            <person name="Le Bail A."/>
            <person name="Leblanc C."/>
            <person name="Lerouge P."/>
            <person name="Lohr M."/>
            <person name="Lopez P.J."/>
            <person name="Martens C."/>
            <person name="Maumus F."/>
            <person name="Michel G."/>
            <person name="Miranda-Saavedra D."/>
            <person name="Morales J."/>
            <person name="Moreau H."/>
            <person name="Motomura T."/>
            <person name="Nagasato C."/>
            <person name="Napoli C.A."/>
            <person name="Nelson D.R."/>
            <person name="Nyvall-Collen P."/>
            <person name="Peters A.F."/>
            <person name="Pommier C."/>
            <person name="Potin P."/>
            <person name="Poulain J."/>
            <person name="Quesneville H."/>
            <person name="Read B."/>
            <person name="Rensing S.A."/>
            <person name="Ritter A."/>
            <person name="Rousvoal S."/>
            <person name="Samanta M."/>
            <person name="Samson G."/>
            <person name="Schroeder D.C."/>
            <person name="Segurens B."/>
            <person name="Strittmatter M."/>
            <person name="Tonon T."/>
            <person name="Tregear J.W."/>
            <person name="Valentin K."/>
            <person name="von Dassow P."/>
            <person name="Yamagishi T."/>
            <person name="Van de Peer Y."/>
            <person name="Wincker P."/>
        </authorList>
    </citation>
    <scope>NUCLEOTIDE SEQUENCE [LARGE SCALE GENOMIC DNA]</scope>
    <source>
        <strain evidence="8">Ec32 / CCAP1310/4</strain>
    </source>
</reference>
<evidence type="ECO:0008006" key="9">
    <source>
        <dbReference type="Google" id="ProtNLM"/>
    </source>
</evidence>
<keyword evidence="8" id="KW-1185">Reference proteome</keyword>
<dbReference type="InterPro" id="IPR012093">
    <property type="entry name" value="Pirin"/>
</dbReference>
<dbReference type="InParanoid" id="D8LHH3"/>
<evidence type="ECO:0000256" key="4">
    <source>
        <dbReference type="SAM" id="SignalP"/>
    </source>
</evidence>
<feature type="signal peptide" evidence="4">
    <location>
        <begin position="1"/>
        <end position="20"/>
    </location>
</feature>
<evidence type="ECO:0000259" key="6">
    <source>
        <dbReference type="Pfam" id="PF05726"/>
    </source>
</evidence>
<feature type="compositionally biased region" description="Low complexity" evidence="3">
    <location>
        <begin position="21"/>
        <end position="30"/>
    </location>
</feature>
<dbReference type="InterPro" id="IPR014710">
    <property type="entry name" value="RmlC-like_jellyroll"/>
</dbReference>
<dbReference type="InterPro" id="IPR008778">
    <property type="entry name" value="Pirin_C_dom"/>
</dbReference>
<feature type="domain" description="Pirin N-terminal" evidence="5">
    <location>
        <begin position="176"/>
        <end position="268"/>
    </location>
</feature>
<dbReference type="InterPro" id="IPR011051">
    <property type="entry name" value="RmlC_Cupin_sf"/>
</dbReference>
<evidence type="ECO:0000313" key="7">
    <source>
        <dbReference type="EMBL" id="CBN79124.1"/>
    </source>
</evidence>
<dbReference type="STRING" id="2880.D8LHH3"/>
<gene>
    <name evidence="7" type="ORF">Esi_0192_0028</name>
</gene>
<dbReference type="OMA" id="GRVCPNF"/>
<dbReference type="eggNOG" id="ENOG502QQ5A">
    <property type="taxonomic scope" value="Eukaryota"/>
</dbReference>
<dbReference type="PANTHER" id="PTHR13903:SF8">
    <property type="entry name" value="PIRIN"/>
    <property type="match status" value="1"/>
</dbReference>
<keyword evidence="4" id="KW-0732">Signal</keyword>
<dbReference type="AlphaFoldDB" id="D8LHH3"/>
<proteinExistence type="inferred from homology"/>
<evidence type="ECO:0000256" key="3">
    <source>
        <dbReference type="SAM" id="MobiDB-lite"/>
    </source>
</evidence>
<dbReference type="EMBL" id="FN648367">
    <property type="protein sequence ID" value="CBN79124.1"/>
    <property type="molecule type" value="Genomic_DNA"/>
</dbReference>
<dbReference type="InterPro" id="IPR003829">
    <property type="entry name" value="Pirin_N_dom"/>
</dbReference>
<dbReference type="PANTHER" id="PTHR13903">
    <property type="entry name" value="PIRIN-RELATED"/>
    <property type="match status" value="1"/>
</dbReference>
<dbReference type="Gene3D" id="2.60.120.10">
    <property type="entry name" value="Jelly Rolls"/>
    <property type="match status" value="1"/>
</dbReference>
<evidence type="ECO:0000256" key="1">
    <source>
        <dbReference type="ARBA" id="ARBA00008416"/>
    </source>
</evidence>
<evidence type="ECO:0000256" key="2">
    <source>
        <dbReference type="RuleBase" id="RU003457"/>
    </source>
</evidence>
<dbReference type="OrthoDB" id="198735at2759"/>
<dbReference type="EMBL" id="FN649748">
    <property type="protein sequence ID" value="CBN79124.1"/>
    <property type="molecule type" value="Genomic_DNA"/>
</dbReference>
<dbReference type="CDD" id="cd02247">
    <property type="entry name" value="cupin_pirin_C"/>
    <property type="match status" value="1"/>
</dbReference>
<name>D8LHH3_ECTSI</name>